<keyword evidence="10 24" id="KW-0333">Golgi apparatus</keyword>
<dbReference type="Gene3D" id="3.40.50.11660">
    <property type="entry name" value="Glycosyl transferase family 10, C-terminal domain"/>
    <property type="match status" value="1"/>
</dbReference>
<gene>
    <name evidence="27" type="ORF">ROHU_008185</name>
</gene>
<keyword evidence="6 24" id="KW-0808">Transferase</keyword>
<dbReference type="EC" id="2.4.1.-" evidence="24"/>
<reference evidence="27 28" key="1">
    <citation type="submission" date="2018-03" db="EMBL/GenBank/DDBJ databases">
        <title>Draft genome sequence of Rohu Carp (Labeo rohita).</title>
        <authorList>
            <person name="Das P."/>
            <person name="Kushwaha B."/>
            <person name="Joshi C.G."/>
            <person name="Kumar D."/>
            <person name="Nagpure N.S."/>
            <person name="Sahoo L."/>
            <person name="Das S.P."/>
            <person name="Bit A."/>
            <person name="Patnaik S."/>
            <person name="Meher P.K."/>
            <person name="Jayasankar P."/>
            <person name="Koringa P.G."/>
            <person name="Patel N.V."/>
            <person name="Hinsu A.T."/>
            <person name="Kumar R."/>
            <person name="Pandey M."/>
            <person name="Agarwal S."/>
            <person name="Srivastava S."/>
            <person name="Singh M."/>
            <person name="Iquebal M.A."/>
            <person name="Jaiswal S."/>
            <person name="Angadi U.B."/>
            <person name="Kumar N."/>
            <person name="Raza M."/>
            <person name="Shah T.M."/>
            <person name="Rai A."/>
            <person name="Jena J.K."/>
        </authorList>
    </citation>
    <scope>NUCLEOTIDE SEQUENCE [LARGE SCALE GENOMIC DNA]</scope>
    <source>
        <strain evidence="27">DASCIFA01</strain>
        <tissue evidence="27">Testis</tissue>
    </source>
</reference>
<comment type="catalytic activity">
    <reaction evidence="23">
        <text>an alpha-L-Fuc-(1-&gt;2)-beta-D-Gal-(1-&gt;4)-beta-D-GlcNAc derivative + GDP-beta-L-fucose = an alpha-L-Fuc-(1-&gt;2)-beta-D-Gal-(1-&gt;4)-[alpha-L-Fuc-(1-&gt;3)]-beta-D-GlcNAc derivative + GDP + H(+)</text>
        <dbReference type="Rhea" id="RHEA:77191"/>
        <dbReference type="ChEBI" id="CHEBI:15378"/>
        <dbReference type="ChEBI" id="CHEBI:57273"/>
        <dbReference type="ChEBI" id="CHEBI:58189"/>
        <dbReference type="ChEBI" id="CHEBI:133510"/>
        <dbReference type="ChEBI" id="CHEBI:195560"/>
    </reaction>
    <physiologicalReaction direction="left-to-right" evidence="23">
        <dbReference type="Rhea" id="RHEA:77192"/>
    </physiologicalReaction>
</comment>
<dbReference type="GO" id="GO:0032580">
    <property type="term" value="C:Golgi cisterna membrane"/>
    <property type="evidence" value="ECO:0007669"/>
    <property type="project" value="UniProtKB-SubCell"/>
</dbReference>
<evidence type="ECO:0000256" key="2">
    <source>
        <dbReference type="ARBA" id="ARBA00004934"/>
    </source>
</evidence>
<dbReference type="GO" id="GO:0017083">
    <property type="term" value="F:4-galactosyl-N-acetylglucosaminide 3-alpha-L-fucosyltransferase activity"/>
    <property type="evidence" value="ECO:0007669"/>
    <property type="project" value="UniProtKB-EC"/>
</dbReference>
<evidence type="ECO:0000256" key="21">
    <source>
        <dbReference type="ARBA" id="ARBA00037848"/>
    </source>
</evidence>
<evidence type="ECO:0000256" key="23">
    <source>
        <dbReference type="ARBA" id="ARBA00043838"/>
    </source>
</evidence>
<evidence type="ECO:0000256" key="12">
    <source>
        <dbReference type="ARBA" id="ARBA00023136"/>
    </source>
</evidence>
<comment type="subcellular location">
    <subcellularLocation>
        <location evidence="24">Golgi apparatus</location>
        <location evidence="24">Golgi stack membrane</location>
        <topology evidence="24">Single-pass type II membrane protein</topology>
    </subcellularLocation>
    <subcellularLocation>
        <location evidence="21">Golgi apparatus</location>
        <location evidence="21">trans-Golgi network membrane</location>
        <topology evidence="21">Single-pass type II membrane protein</topology>
    </subcellularLocation>
</comment>
<feature type="domain" description="Fucosyltransferase N-terminal" evidence="26">
    <location>
        <begin position="93"/>
        <end position="199"/>
    </location>
</feature>
<comment type="catalytic activity">
    <reaction evidence="22">
        <text>beta-D-Gal-(1-&gt;4)-beta-D-GlcNAc-(1-&gt;3)-beta-D-Gal-(1-&gt;4)-D-Glc + GDP-beta-L-fucose = beta-D-Gal-(1-&gt;4)-[alpha-L-Fuc-(1-&gt;3)]-beta-D-GlcNAc-(1-&gt;3)-beta-D-Gal-(1-&gt;4)-D-Glc + GDP + H(+)</text>
        <dbReference type="Rhea" id="RHEA:77187"/>
        <dbReference type="ChEBI" id="CHEBI:15378"/>
        <dbReference type="ChEBI" id="CHEBI:57273"/>
        <dbReference type="ChEBI" id="CHEBI:58189"/>
        <dbReference type="ChEBI" id="CHEBI:60239"/>
        <dbReference type="ChEBI" id="CHEBI:61352"/>
    </reaction>
    <physiologicalReaction direction="left-to-right" evidence="22">
        <dbReference type="Rhea" id="RHEA:77188"/>
    </physiologicalReaction>
</comment>
<keyword evidence="13" id="KW-1015">Disulfide bond</keyword>
<evidence type="ECO:0000256" key="4">
    <source>
        <dbReference type="ARBA" id="ARBA00011738"/>
    </source>
</evidence>
<comment type="catalytic activity">
    <reaction evidence="20">
        <text>a neolactoside nLc4Cer + GDP-beta-L-fucose = a neolactoside III(3)-alpha-Fuc-nLc4Cer + GDP + H(+)</text>
        <dbReference type="Rhea" id="RHEA:48376"/>
        <dbReference type="ChEBI" id="CHEBI:15378"/>
        <dbReference type="ChEBI" id="CHEBI:57273"/>
        <dbReference type="ChEBI" id="CHEBI:58189"/>
        <dbReference type="ChEBI" id="CHEBI:90376"/>
        <dbReference type="ChEBI" id="CHEBI:90379"/>
    </reaction>
    <physiologicalReaction direction="left-to-right" evidence="20">
        <dbReference type="Rhea" id="RHEA:48377"/>
    </physiologicalReaction>
</comment>
<evidence type="ECO:0000256" key="14">
    <source>
        <dbReference type="ARBA" id="ARBA00023180"/>
    </source>
</evidence>
<comment type="catalytic activity">
    <reaction evidence="17">
        <text>an alpha-Neu5Ac-(2-&gt;3)-beta-D-Gal-(1-&gt;4)-beta-D-GlcNAc-(1-&gt;3)-beta-D-Gal-(1-&gt;4)-beta-D-GlcNAc derivative + GDP-beta-L-fucose = an alpha-Neu5Ac-(2-&gt;3)-beta-D-Gal-(1-&gt;4)-beta-D-GlcNAc-(1-&gt;3)-beta-D-Gal-(1-&gt;4)-[alpha-L-Fuc-(1-&gt;3)]-beta-D-GlcNAc derivative + GDP + H(+)</text>
        <dbReference type="Rhea" id="RHEA:68044"/>
        <dbReference type="ChEBI" id="CHEBI:15378"/>
        <dbReference type="ChEBI" id="CHEBI:57273"/>
        <dbReference type="ChEBI" id="CHEBI:58189"/>
        <dbReference type="ChEBI" id="CHEBI:145343"/>
        <dbReference type="ChEBI" id="CHEBI:176900"/>
    </reaction>
    <physiologicalReaction direction="left-to-right" evidence="17">
        <dbReference type="Rhea" id="RHEA:68045"/>
    </physiologicalReaction>
</comment>
<evidence type="ECO:0000259" key="25">
    <source>
        <dbReference type="Pfam" id="PF00852"/>
    </source>
</evidence>
<dbReference type="InterPro" id="IPR038577">
    <property type="entry name" value="GT10-like_C_sf"/>
</dbReference>
<dbReference type="Proteomes" id="UP000290572">
    <property type="component" value="Unassembled WGS sequence"/>
</dbReference>
<comment type="pathway">
    <text evidence="1">Protein modification; protein glycosylation.</text>
</comment>
<evidence type="ECO:0000256" key="15">
    <source>
        <dbReference type="ARBA" id="ARBA00029329"/>
    </source>
</evidence>
<dbReference type="STRING" id="84645.A0A498MCM8"/>
<dbReference type="InterPro" id="IPR001503">
    <property type="entry name" value="Glyco_trans_10"/>
</dbReference>
<comment type="pathway">
    <text evidence="2">Glycolipid biosynthesis.</text>
</comment>
<comment type="similarity">
    <text evidence="3 24">Belongs to the glycosyltransferase 10 family.</text>
</comment>
<name>A0A498MCM8_LABRO</name>
<evidence type="ECO:0000313" key="28">
    <source>
        <dbReference type="Proteomes" id="UP000290572"/>
    </source>
</evidence>
<keyword evidence="28" id="KW-1185">Reference proteome</keyword>
<dbReference type="SUPFAM" id="SSF53756">
    <property type="entry name" value="UDP-Glycosyltransferase/glycogen phosphorylase"/>
    <property type="match status" value="1"/>
</dbReference>
<evidence type="ECO:0000256" key="10">
    <source>
        <dbReference type="ARBA" id="ARBA00023034"/>
    </source>
</evidence>
<evidence type="ECO:0000259" key="26">
    <source>
        <dbReference type="Pfam" id="PF17039"/>
    </source>
</evidence>
<comment type="catalytic activity">
    <reaction evidence="19">
        <text>an N-acetyl-alpha-neuraminyl-(2-&gt;3)-beta-D-galactosyl-(1-&gt;4)-N-acetyl-beta-D-glucosaminyl derivative + GDP-beta-L-fucose = an alpha-Neu5Ac-(2-&gt;3)-beta-D-Gal-(1-&gt;4)-[alpha-L-Fuc-(1-&gt;3)]-beta-D-GlcNAc derivative + GDP + H(+)</text>
        <dbReference type="Rhea" id="RHEA:56076"/>
        <dbReference type="ChEBI" id="CHEBI:15378"/>
        <dbReference type="ChEBI" id="CHEBI:57273"/>
        <dbReference type="ChEBI" id="CHEBI:58189"/>
        <dbReference type="ChEBI" id="CHEBI:136545"/>
        <dbReference type="ChEBI" id="CHEBI:139509"/>
    </reaction>
    <physiologicalReaction direction="left-to-right" evidence="19">
        <dbReference type="Rhea" id="RHEA:56077"/>
    </physiologicalReaction>
</comment>
<organism evidence="27 28">
    <name type="scientific">Labeo rohita</name>
    <name type="common">Indian major carp</name>
    <name type="synonym">Cyprinus rohita</name>
    <dbReference type="NCBI Taxonomy" id="84645"/>
    <lineage>
        <taxon>Eukaryota</taxon>
        <taxon>Metazoa</taxon>
        <taxon>Chordata</taxon>
        <taxon>Craniata</taxon>
        <taxon>Vertebrata</taxon>
        <taxon>Euteleostomi</taxon>
        <taxon>Actinopterygii</taxon>
        <taxon>Neopterygii</taxon>
        <taxon>Teleostei</taxon>
        <taxon>Ostariophysi</taxon>
        <taxon>Cypriniformes</taxon>
        <taxon>Cyprinidae</taxon>
        <taxon>Labeoninae</taxon>
        <taxon>Labeonini</taxon>
        <taxon>Labeo</taxon>
    </lineage>
</organism>
<comment type="catalytic activity">
    <reaction evidence="15">
        <text>a beta-D-galactosyl-(1-&gt;4)-N-acetyl-beta-D-glucosaminyl derivative + GDP-beta-L-fucose = a beta-D-galactosyl-(1-&gt;4)-[alpha-L-fucosyl-(1-&gt;3)]-N-acetyl-beta-D-glucosaminyl derivative + GDP + H(+)</text>
        <dbReference type="Rhea" id="RHEA:14257"/>
        <dbReference type="ChEBI" id="CHEBI:15378"/>
        <dbReference type="ChEBI" id="CHEBI:57273"/>
        <dbReference type="ChEBI" id="CHEBI:58189"/>
        <dbReference type="ChEBI" id="CHEBI:133507"/>
        <dbReference type="ChEBI" id="CHEBI:137941"/>
        <dbReference type="EC" id="2.4.1.152"/>
    </reaction>
    <physiologicalReaction direction="left-to-right" evidence="15">
        <dbReference type="Rhea" id="RHEA:14258"/>
    </physiologicalReaction>
</comment>
<dbReference type="FunFam" id="3.40.50.11660:FF:000001">
    <property type="entry name" value="alpha-(1,3)-fucosyltransferase 9"/>
    <property type="match status" value="1"/>
</dbReference>
<keyword evidence="9 24" id="KW-1133">Transmembrane helix</keyword>
<feature type="domain" description="Fucosyltransferase C-terminal" evidence="25">
    <location>
        <begin position="214"/>
        <end position="387"/>
    </location>
</feature>
<evidence type="ECO:0000256" key="22">
    <source>
        <dbReference type="ARBA" id="ARBA00043828"/>
    </source>
</evidence>
<evidence type="ECO:0000256" key="1">
    <source>
        <dbReference type="ARBA" id="ARBA00004922"/>
    </source>
</evidence>
<evidence type="ECO:0000256" key="11">
    <source>
        <dbReference type="ARBA" id="ARBA00023098"/>
    </source>
</evidence>
<keyword evidence="14" id="KW-0325">Glycoprotein</keyword>
<evidence type="ECO:0000313" key="27">
    <source>
        <dbReference type="EMBL" id="RXN17054.1"/>
    </source>
</evidence>
<evidence type="ECO:0000256" key="13">
    <source>
        <dbReference type="ARBA" id="ARBA00023157"/>
    </source>
</evidence>
<protein>
    <recommendedName>
        <fullName evidence="24">Fucosyltransferase</fullName>
        <ecNumber evidence="24">2.4.1.-</ecNumber>
    </recommendedName>
</protein>
<proteinExistence type="inferred from homology"/>
<keyword evidence="12 24" id="KW-0472">Membrane</keyword>
<dbReference type="UniPathway" id="UPA00378"/>
<comment type="catalytic activity">
    <reaction evidence="18">
        <text>alpha-N-glycoloylneuraminosyl-(2-&gt;3)-beta-D-galactosyl-(1-&gt;4)-N-acetyl-beta-D-glucosaminyl-(1-&gt;3)-beta-D-galactosyl-(1-&gt;4)-N-acetyl-beta-D-glucosaminyl-(1-&gt;3)-beta-D-galactosyl-(1-&gt;4)-beta-D-glucosyl-(1&lt;-&gt;1')-ceramide + GDP-beta-L-fucose = alpha-N-glycoloylneuraminosyl-(2-&gt;3)-beta-D-galactosyl-(1-&gt;4)-N-acetyl-beta-D-glucosaminyl-(1-&gt;3)-beta-D-galactosyl-(1-&gt;4)-[alpha-L-fucosyl-(1-&gt;3)]-N-acetyl-beta-D-glucosaminyl-(1-&gt;3)-beta-D-galactosyl-(1-&gt;4)-beta-D-glucosyl-(1&lt;-&gt;1')-ceramide + GDP + H(+)</text>
        <dbReference type="Rhea" id="RHEA:48388"/>
        <dbReference type="ChEBI" id="CHEBI:15378"/>
        <dbReference type="ChEBI" id="CHEBI:57273"/>
        <dbReference type="ChEBI" id="CHEBI:58189"/>
        <dbReference type="ChEBI" id="CHEBI:90383"/>
        <dbReference type="ChEBI" id="CHEBI:90384"/>
    </reaction>
    <physiologicalReaction direction="left-to-right" evidence="18">
        <dbReference type="Rhea" id="RHEA:48389"/>
    </physiologicalReaction>
</comment>
<keyword evidence="5 24" id="KW-0328">Glycosyltransferase</keyword>
<evidence type="ECO:0000256" key="9">
    <source>
        <dbReference type="ARBA" id="ARBA00022989"/>
    </source>
</evidence>
<evidence type="ECO:0000256" key="18">
    <source>
        <dbReference type="ARBA" id="ARBA00036295"/>
    </source>
</evidence>
<evidence type="ECO:0000256" key="3">
    <source>
        <dbReference type="ARBA" id="ARBA00008919"/>
    </source>
</evidence>
<evidence type="ECO:0000256" key="5">
    <source>
        <dbReference type="ARBA" id="ARBA00022676"/>
    </source>
</evidence>
<dbReference type="Pfam" id="PF17039">
    <property type="entry name" value="Glyco_tran_10_N"/>
    <property type="match status" value="1"/>
</dbReference>
<accession>A0A498MCM8</accession>
<evidence type="ECO:0000256" key="16">
    <source>
        <dbReference type="ARBA" id="ARBA00036053"/>
    </source>
</evidence>
<keyword evidence="11" id="KW-0443">Lipid metabolism</keyword>
<feature type="transmembrane region" description="Helical" evidence="24">
    <location>
        <begin position="12"/>
        <end position="31"/>
    </location>
</feature>
<dbReference type="InterPro" id="IPR031481">
    <property type="entry name" value="Glyco_tran_10_N"/>
</dbReference>
<evidence type="ECO:0000256" key="19">
    <source>
        <dbReference type="ARBA" id="ARBA00036481"/>
    </source>
</evidence>
<dbReference type="PANTHER" id="PTHR11929:SF10">
    <property type="entry name" value="4-GALACTOSYL-N-ACETYLGLUCOSAMINIDE 3-ALPHA-L-FUCOSYLTRANSFERASE 9"/>
    <property type="match status" value="1"/>
</dbReference>
<evidence type="ECO:0000256" key="24">
    <source>
        <dbReference type="RuleBase" id="RU003832"/>
    </source>
</evidence>
<dbReference type="PANTHER" id="PTHR11929">
    <property type="entry name" value="ALPHA- 1,3 -FUCOSYLTRANSFERASE"/>
    <property type="match status" value="1"/>
</dbReference>
<evidence type="ECO:0000256" key="6">
    <source>
        <dbReference type="ARBA" id="ARBA00022679"/>
    </source>
</evidence>
<sequence>MELQISSRVCQNLLITVALLICFSAIFYTYYKPTVNWLKWPIVSRCNSCSDICINAFKMPNQTEMVNNTCIVNFTSIKILVTQSEPVTQTDPDTILLIWMWPFGQKFDLGICSSRFNIHGCRLTNNRSQFKNSHAVLFHHRNIRGDLSNMPTLPRPPFQKWIWMNMESPSNSRLHSTLNNLFNLTTTYRQDSDIMIPYGRISEKTGGSTTYEIPYKNKLVCWIVSNWNSNYKRSQYYGNLKQHISIETYGRAFRRPVTYANYSDLVSSCKFYLSFENSIHKDYITEKLYNPLKLGTVPVVLGPPRKNYEELIPGNAFIHVDDFSSPKELAEHLKLLDQNESLYRQYFTWREHFVSSTTSFGLEHACWACDHIRRNKNYRVVNDLNSWYWG</sequence>
<comment type="catalytic activity">
    <reaction evidence="16">
        <text>alpha-D-galactosyl-(1-&gt;3)-beta-D-galactosyl-(1-&gt;4)-N-acetyl-beta-D-glucosaminyl-(1-&gt;3)-beta-D-galactosyl-(1-&gt;4)-beta-D-glucosyl-(1&lt;-&gt;1')-ceramide + GDP-beta-L-fucose = a neolactoside IV(3)-alpha-Gal,III(3)-alpha-Fuc-nLc4Cer + GDP + H(+)</text>
        <dbReference type="Rhea" id="RHEA:48380"/>
        <dbReference type="ChEBI" id="CHEBI:15378"/>
        <dbReference type="ChEBI" id="CHEBI:57273"/>
        <dbReference type="ChEBI" id="CHEBI:58189"/>
        <dbReference type="ChEBI" id="CHEBI:90380"/>
        <dbReference type="ChEBI" id="CHEBI:90381"/>
    </reaction>
    <physiologicalReaction direction="left-to-right" evidence="16">
        <dbReference type="Rhea" id="RHEA:48381"/>
    </physiologicalReaction>
</comment>
<comment type="subunit">
    <text evidence="4">Homodimer.</text>
</comment>
<evidence type="ECO:0000256" key="20">
    <source>
        <dbReference type="ARBA" id="ARBA00036757"/>
    </source>
</evidence>
<comment type="caution">
    <text evidence="27">The sequence shown here is derived from an EMBL/GenBank/DDBJ whole genome shotgun (WGS) entry which is preliminary data.</text>
</comment>
<dbReference type="AlphaFoldDB" id="A0A498MCM8"/>
<keyword evidence="7 24" id="KW-0812">Transmembrane</keyword>
<dbReference type="EMBL" id="QBIY01012765">
    <property type="protein sequence ID" value="RXN17054.1"/>
    <property type="molecule type" value="Genomic_DNA"/>
</dbReference>
<evidence type="ECO:0000256" key="17">
    <source>
        <dbReference type="ARBA" id="ARBA00036234"/>
    </source>
</evidence>
<evidence type="ECO:0000256" key="8">
    <source>
        <dbReference type="ARBA" id="ARBA00022968"/>
    </source>
</evidence>
<evidence type="ECO:0000256" key="7">
    <source>
        <dbReference type="ARBA" id="ARBA00022692"/>
    </source>
</evidence>
<dbReference type="InterPro" id="IPR055270">
    <property type="entry name" value="Glyco_tran_10_C"/>
</dbReference>
<dbReference type="GO" id="GO:0006629">
    <property type="term" value="P:lipid metabolic process"/>
    <property type="evidence" value="ECO:0007669"/>
    <property type="project" value="UniProtKB-KW"/>
</dbReference>
<keyword evidence="8" id="KW-0735">Signal-anchor</keyword>
<dbReference type="Pfam" id="PF00852">
    <property type="entry name" value="Glyco_transf_10"/>
    <property type="match status" value="1"/>
</dbReference>